<evidence type="ECO:0000313" key="2">
    <source>
        <dbReference type="EMBL" id="ACB74941.1"/>
    </source>
</evidence>
<sequence>MTAITHAMKLVSLLSRLSLLATAGFAFGLISGHYTAACFLTASSALLLLIMAHDYAPATRRWQPRVAAVRTAAVRGPNRFRLAA</sequence>
<organism evidence="2 3">
    <name type="scientific">Opitutus terrae (strain DSM 11246 / JCM 15787 / PB90-1)</name>
    <dbReference type="NCBI Taxonomy" id="452637"/>
    <lineage>
        <taxon>Bacteria</taxon>
        <taxon>Pseudomonadati</taxon>
        <taxon>Verrucomicrobiota</taxon>
        <taxon>Opitutia</taxon>
        <taxon>Opitutales</taxon>
        <taxon>Opitutaceae</taxon>
        <taxon>Opitutus</taxon>
    </lineage>
</organism>
<proteinExistence type="predicted"/>
<dbReference type="EMBL" id="CP001032">
    <property type="protein sequence ID" value="ACB74941.1"/>
    <property type="molecule type" value="Genomic_DNA"/>
</dbReference>
<dbReference type="KEGG" id="ote:Oter_1657"/>
<name>B1ZUQ7_OPITP</name>
<accession>B1ZUQ7</accession>
<keyword evidence="3" id="KW-1185">Reference proteome</keyword>
<keyword evidence="1" id="KW-0812">Transmembrane</keyword>
<feature type="transmembrane region" description="Helical" evidence="1">
    <location>
        <begin position="36"/>
        <end position="56"/>
    </location>
</feature>
<keyword evidence="1" id="KW-1133">Transmembrane helix</keyword>
<dbReference type="HOGENOM" id="CLU_2524309_0_0_0"/>
<gene>
    <name evidence="2" type="ordered locus">Oter_1657</name>
</gene>
<dbReference type="Proteomes" id="UP000007013">
    <property type="component" value="Chromosome"/>
</dbReference>
<keyword evidence="1" id="KW-0472">Membrane</keyword>
<protein>
    <submittedName>
        <fullName evidence="2">Uncharacterized protein</fullName>
    </submittedName>
</protein>
<dbReference type="AlphaFoldDB" id="B1ZUQ7"/>
<dbReference type="STRING" id="452637.Oter_1657"/>
<evidence type="ECO:0000313" key="3">
    <source>
        <dbReference type="Proteomes" id="UP000007013"/>
    </source>
</evidence>
<reference evidence="2 3" key="1">
    <citation type="journal article" date="2011" name="J. Bacteriol.">
        <title>Genome sequence of the verrucomicrobium Opitutus terrae PB90-1, an abundant inhabitant of rice paddy soil ecosystems.</title>
        <authorList>
            <person name="van Passel M.W."/>
            <person name="Kant R."/>
            <person name="Palva A."/>
            <person name="Copeland A."/>
            <person name="Lucas S."/>
            <person name="Lapidus A."/>
            <person name="Glavina del Rio T."/>
            <person name="Pitluck S."/>
            <person name="Goltsman E."/>
            <person name="Clum A."/>
            <person name="Sun H."/>
            <person name="Schmutz J."/>
            <person name="Larimer F.W."/>
            <person name="Land M.L."/>
            <person name="Hauser L."/>
            <person name="Kyrpides N."/>
            <person name="Mikhailova N."/>
            <person name="Richardson P.P."/>
            <person name="Janssen P.H."/>
            <person name="de Vos W.M."/>
            <person name="Smidt H."/>
        </authorList>
    </citation>
    <scope>NUCLEOTIDE SEQUENCE [LARGE SCALE GENOMIC DNA]</scope>
    <source>
        <strain evidence="3">DSM 11246 / JCM 15787 / PB90-1</strain>
    </source>
</reference>
<evidence type="ECO:0000256" key="1">
    <source>
        <dbReference type="SAM" id="Phobius"/>
    </source>
</evidence>